<feature type="compositionally biased region" description="Basic residues" evidence="1">
    <location>
        <begin position="87"/>
        <end position="101"/>
    </location>
</feature>
<name>K0R7L1_THAOC</name>
<dbReference type="Proteomes" id="UP000266841">
    <property type="component" value="Unassembled WGS sequence"/>
</dbReference>
<proteinExistence type="predicted"/>
<evidence type="ECO:0000256" key="1">
    <source>
        <dbReference type="SAM" id="MobiDB-lite"/>
    </source>
</evidence>
<dbReference type="AlphaFoldDB" id="K0R7L1"/>
<sequence length="111" mass="12026">GRAFPAFPVRRKCGGPIAVASPYRQIARVIGRRSGTATAPSLPSPLDRIADSVRRTQQVQPAVAVERDILRGASVGKVQHRPEAKRQRGGGRKMNPLHRRGGPQNFDPASE</sequence>
<keyword evidence="3" id="KW-1185">Reference proteome</keyword>
<organism evidence="2 3">
    <name type="scientific">Thalassiosira oceanica</name>
    <name type="common">Marine diatom</name>
    <dbReference type="NCBI Taxonomy" id="159749"/>
    <lineage>
        <taxon>Eukaryota</taxon>
        <taxon>Sar</taxon>
        <taxon>Stramenopiles</taxon>
        <taxon>Ochrophyta</taxon>
        <taxon>Bacillariophyta</taxon>
        <taxon>Coscinodiscophyceae</taxon>
        <taxon>Thalassiosirophycidae</taxon>
        <taxon>Thalassiosirales</taxon>
        <taxon>Thalassiosiraceae</taxon>
        <taxon>Thalassiosira</taxon>
    </lineage>
</organism>
<evidence type="ECO:0000313" key="2">
    <source>
        <dbReference type="EMBL" id="EJK48935.1"/>
    </source>
</evidence>
<evidence type="ECO:0000313" key="3">
    <source>
        <dbReference type="Proteomes" id="UP000266841"/>
    </source>
</evidence>
<dbReference type="EMBL" id="AGNL01045270">
    <property type="protein sequence ID" value="EJK48935.1"/>
    <property type="molecule type" value="Genomic_DNA"/>
</dbReference>
<feature type="non-terminal residue" evidence="2">
    <location>
        <position position="1"/>
    </location>
</feature>
<protein>
    <submittedName>
        <fullName evidence="2">Uncharacterized protein</fullName>
    </submittedName>
</protein>
<reference evidence="2 3" key="1">
    <citation type="journal article" date="2012" name="Genome Biol.">
        <title>Genome and low-iron response of an oceanic diatom adapted to chronic iron limitation.</title>
        <authorList>
            <person name="Lommer M."/>
            <person name="Specht M."/>
            <person name="Roy A.S."/>
            <person name="Kraemer L."/>
            <person name="Andreson R."/>
            <person name="Gutowska M.A."/>
            <person name="Wolf J."/>
            <person name="Bergner S.V."/>
            <person name="Schilhabel M.B."/>
            <person name="Klostermeier U.C."/>
            <person name="Beiko R.G."/>
            <person name="Rosenstiel P."/>
            <person name="Hippler M."/>
            <person name="Laroche J."/>
        </authorList>
    </citation>
    <scope>NUCLEOTIDE SEQUENCE [LARGE SCALE GENOMIC DNA]</scope>
    <source>
        <strain evidence="2 3">CCMP1005</strain>
    </source>
</reference>
<feature type="region of interest" description="Disordered" evidence="1">
    <location>
        <begin position="72"/>
        <end position="111"/>
    </location>
</feature>
<accession>K0R7L1</accession>
<gene>
    <name evidence="2" type="ORF">THAOC_32228</name>
</gene>
<comment type="caution">
    <text evidence="2">The sequence shown here is derived from an EMBL/GenBank/DDBJ whole genome shotgun (WGS) entry which is preliminary data.</text>
</comment>